<evidence type="ECO:0000256" key="4">
    <source>
        <dbReference type="ARBA" id="ARBA00022723"/>
    </source>
</evidence>
<evidence type="ECO:0000256" key="8">
    <source>
        <dbReference type="ARBA" id="ARBA00023118"/>
    </source>
</evidence>
<dbReference type="Proteomes" id="UP000757890">
    <property type="component" value="Unassembled WGS sequence"/>
</dbReference>
<dbReference type="GO" id="GO:0043571">
    <property type="term" value="P:maintenance of CRISPR repeat elements"/>
    <property type="evidence" value="ECO:0007669"/>
    <property type="project" value="UniProtKB-UniRule"/>
</dbReference>
<dbReference type="InterPro" id="IPR021127">
    <property type="entry name" value="CRISPR_associated_Cas2"/>
</dbReference>
<dbReference type="CDD" id="cd09638">
    <property type="entry name" value="Cas2_I_II_III"/>
    <property type="match status" value="1"/>
</dbReference>
<keyword evidence="4 9" id="KW-0479">Metal-binding</keyword>
<dbReference type="EC" id="3.1.-.-" evidence="9"/>
<keyword evidence="8 9" id="KW-0051">Antiviral defense</keyword>
<dbReference type="SUPFAM" id="SSF143430">
    <property type="entry name" value="TTP0101/SSO1404-like"/>
    <property type="match status" value="1"/>
</dbReference>
<keyword evidence="3 9" id="KW-0540">Nuclease</keyword>
<dbReference type="GO" id="GO:0004521">
    <property type="term" value="F:RNA endonuclease activity"/>
    <property type="evidence" value="ECO:0007669"/>
    <property type="project" value="InterPro"/>
</dbReference>
<comment type="cofactor">
    <cofactor evidence="1 9">
        <name>Mg(2+)</name>
        <dbReference type="ChEBI" id="CHEBI:18420"/>
    </cofactor>
</comment>
<organism evidence="10 11">
    <name type="scientific">Dialister invisus</name>
    <dbReference type="NCBI Taxonomy" id="218538"/>
    <lineage>
        <taxon>Bacteria</taxon>
        <taxon>Bacillati</taxon>
        <taxon>Bacillota</taxon>
        <taxon>Negativicutes</taxon>
        <taxon>Veillonellales</taxon>
        <taxon>Veillonellaceae</taxon>
        <taxon>Dialister</taxon>
    </lineage>
</organism>
<gene>
    <name evidence="9 10" type="primary">cas2</name>
    <name evidence="10" type="ORF">HXL70_08720</name>
</gene>
<evidence type="ECO:0000313" key="10">
    <source>
        <dbReference type="EMBL" id="MBF1130100.1"/>
    </source>
</evidence>
<comment type="caution">
    <text evidence="10">The sequence shown here is derived from an EMBL/GenBank/DDBJ whole genome shotgun (WGS) entry which is preliminary data.</text>
</comment>
<proteinExistence type="inferred from homology"/>
<evidence type="ECO:0000256" key="5">
    <source>
        <dbReference type="ARBA" id="ARBA00022759"/>
    </source>
</evidence>
<evidence type="ECO:0000256" key="7">
    <source>
        <dbReference type="ARBA" id="ARBA00022842"/>
    </source>
</evidence>
<dbReference type="AlphaFoldDB" id="A0A930B9P5"/>
<evidence type="ECO:0000256" key="9">
    <source>
        <dbReference type="HAMAP-Rule" id="MF_01471"/>
    </source>
</evidence>
<comment type="similarity">
    <text evidence="2 9">Belongs to the CRISPR-associated endoribonuclease Cas2 protein family.</text>
</comment>
<reference evidence="10" key="1">
    <citation type="submission" date="2020-04" db="EMBL/GenBank/DDBJ databases">
        <title>Deep metagenomics examines the oral microbiome during advanced dental caries in children, revealing novel taxa and co-occurrences with host molecules.</title>
        <authorList>
            <person name="Baker J.L."/>
            <person name="Morton J.T."/>
            <person name="Dinis M."/>
            <person name="Alvarez R."/>
            <person name="Tran N.C."/>
            <person name="Knight R."/>
            <person name="Edlund A."/>
        </authorList>
    </citation>
    <scope>NUCLEOTIDE SEQUENCE</scope>
    <source>
        <strain evidence="10">JCVI_32_bin.14</strain>
    </source>
</reference>
<dbReference type="NCBIfam" id="TIGR01573">
    <property type="entry name" value="cas2"/>
    <property type="match status" value="1"/>
</dbReference>
<keyword evidence="7 9" id="KW-0460">Magnesium</keyword>
<evidence type="ECO:0000256" key="1">
    <source>
        <dbReference type="ARBA" id="ARBA00001946"/>
    </source>
</evidence>
<protein>
    <recommendedName>
        <fullName evidence="9">CRISPR-associated endoribonuclease Cas2</fullName>
        <ecNumber evidence="9">3.1.-.-</ecNumber>
    </recommendedName>
</protein>
<feature type="binding site" evidence="9">
    <location>
        <position position="14"/>
    </location>
    <ligand>
        <name>Mg(2+)</name>
        <dbReference type="ChEBI" id="CHEBI:18420"/>
        <note>catalytic</note>
    </ligand>
</feature>
<comment type="subunit">
    <text evidence="9">Homodimer, forms a heterotetramer with a Cas1 homodimer.</text>
</comment>
<dbReference type="Pfam" id="PF09827">
    <property type="entry name" value="CRISPR_Cas2"/>
    <property type="match status" value="1"/>
</dbReference>
<dbReference type="GO" id="GO:0046872">
    <property type="term" value="F:metal ion binding"/>
    <property type="evidence" value="ECO:0007669"/>
    <property type="project" value="UniProtKB-UniRule"/>
</dbReference>
<comment type="function">
    <text evidence="9">CRISPR (clustered regularly interspaced short palindromic repeat), is an adaptive immune system that provides protection against mobile genetic elements (viruses, transposable elements and conjugative plasmids). CRISPR clusters contain sequences complementary to antecedent mobile elements and target invading nucleic acids. CRISPR clusters are transcribed and processed into CRISPR RNA (crRNA). Functions as a ssRNA-specific endoribonuclease. Involved in the integration of spacer DNA into the CRISPR cassette.</text>
</comment>
<sequence>MPMSKYMRLIVMFDLPTGTAGERRAANQFRHFLLHDGYYMMQFSIYVRLCNGQEAATKHRGRLLRELPEEGSVRTLLVTERQFEAMEILCGEKIPDLDEPQKESKLLVF</sequence>
<name>A0A930B9P5_9FIRM</name>
<dbReference type="GO" id="GO:0051607">
    <property type="term" value="P:defense response to virus"/>
    <property type="evidence" value="ECO:0007669"/>
    <property type="project" value="UniProtKB-UniRule"/>
</dbReference>
<keyword evidence="6 9" id="KW-0378">Hydrolase</keyword>
<evidence type="ECO:0000313" key="11">
    <source>
        <dbReference type="Proteomes" id="UP000757890"/>
    </source>
</evidence>
<accession>A0A930B9P5</accession>
<dbReference type="GO" id="GO:0016787">
    <property type="term" value="F:hydrolase activity"/>
    <property type="evidence" value="ECO:0007669"/>
    <property type="project" value="UniProtKB-KW"/>
</dbReference>
<evidence type="ECO:0000256" key="6">
    <source>
        <dbReference type="ARBA" id="ARBA00022801"/>
    </source>
</evidence>
<dbReference type="HAMAP" id="MF_01471">
    <property type="entry name" value="Cas2"/>
    <property type="match status" value="1"/>
</dbReference>
<dbReference type="EMBL" id="JABZMK010000098">
    <property type="protein sequence ID" value="MBF1130100.1"/>
    <property type="molecule type" value="Genomic_DNA"/>
</dbReference>
<dbReference type="InterPro" id="IPR019199">
    <property type="entry name" value="Virulence_VapD/CRISPR_Cas2"/>
</dbReference>
<evidence type="ECO:0000256" key="2">
    <source>
        <dbReference type="ARBA" id="ARBA00009959"/>
    </source>
</evidence>
<keyword evidence="5 9" id="KW-0255">Endonuclease</keyword>
<evidence type="ECO:0000256" key="3">
    <source>
        <dbReference type="ARBA" id="ARBA00022722"/>
    </source>
</evidence>